<dbReference type="InterPro" id="IPR051012">
    <property type="entry name" value="CellSynth/LPSAsmb/PSIAsmb"/>
</dbReference>
<dbReference type="Proteomes" id="UP000186096">
    <property type="component" value="Unassembled WGS sequence"/>
</dbReference>
<evidence type="ECO:0000256" key="2">
    <source>
        <dbReference type="ARBA" id="ARBA00022803"/>
    </source>
</evidence>
<evidence type="ECO:0000256" key="3">
    <source>
        <dbReference type="SAM" id="Phobius"/>
    </source>
</evidence>
<organism evidence="4 5">
    <name type="scientific">Microbispora rosea</name>
    <dbReference type="NCBI Taxonomy" id="58117"/>
    <lineage>
        <taxon>Bacteria</taxon>
        <taxon>Bacillati</taxon>
        <taxon>Actinomycetota</taxon>
        <taxon>Actinomycetes</taxon>
        <taxon>Streptosporangiales</taxon>
        <taxon>Streptosporangiaceae</taxon>
        <taxon>Microbispora</taxon>
    </lineage>
</organism>
<feature type="transmembrane region" description="Helical" evidence="3">
    <location>
        <begin position="251"/>
        <end position="272"/>
    </location>
</feature>
<keyword evidence="1" id="KW-0677">Repeat</keyword>
<feature type="transmembrane region" description="Helical" evidence="3">
    <location>
        <begin position="346"/>
        <end position="365"/>
    </location>
</feature>
<keyword evidence="2" id="KW-0802">TPR repeat</keyword>
<proteinExistence type="predicted"/>
<dbReference type="Pfam" id="PF13432">
    <property type="entry name" value="TPR_16"/>
    <property type="match status" value="2"/>
</dbReference>
<keyword evidence="3" id="KW-0812">Transmembrane</keyword>
<dbReference type="InterPro" id="IPR019734">
    <property type="entry name" value="TPR_rpt"/>
</dbReference>
<dbReference type="EMBL" id="FTNI01000025">
    <property type="protein sequence ID" value="SIS05965.1"/>
    <property type="molecule type" value="Genomic_DNA"/>
</dbReference>
<protein>
    <submittedName>
        <fullName evidence="4">Tetratricopeptide repeat-containing protein</fullName>
    </submittedName>
</protein>
<dbReference type="Gene3D" id="1.25.40.10">
    <property type="entry name" value="Tetratricopeptide repeat domain"/>
    <property type="match status" value="1"/>
</dbReference>
<feature type="transmembrane region" description="Helical" evidence="3">
    <location>
        <begin position="318"/>
        <end position="334"/>
    </location>
</feature>
<keyword evidence="3" id="KW-1133">Transmembrane helix</keyword>
<name>A0A1N7G0A2_9ACTN</name>
<dbReference type="STRING" id="58117.SAMN05421833_12538"/>
<reference evidence="5" key="1">
    <citation type="submission" date="2017-01" db="EMBL/GenBank/DDBJ databases">
        <authorList>
            <person name="Varghese N."/>
            <person name="Submissions S."/>
        </authorList>
    </citation>
    <scope>NUCLEOTIDE SEQUENCE [LARGE SCALE GENOMIC DNA]</scope>
    <source>
        <strain evidence="5">ATCC 12950</strain>
    </source>
</reference>
<evidence type="ECO:0000313" key="4">
    <source>
        <dbReference type="EMBL" id="SIS05965.1"/>
    </source>
</evidence>
<dbReference type="Pfam" id="PF14559">
    <property type="entry name" value="TPR_19"/>
    <property type="match status" value="1"/>
</dbReference>
<dbReference type="SUPFAM" id="SSF48452">
    <property type="entry name" value="TPR-like"/>
    <property type="match status" value="1"/>
</dbReference>
<keyword evidence="5" id="KW-1185">Reference proteome</keyword>
<evidence type="ECO:0000313" key="5">
    <source>
        <dbReference type="Proteomes" id="UP000186096"/>
    </source>
</evidence>
<sequence>MVTAAAPLERARTLLELNRPVEAERELRGLLAQDPQDVNGHAFLAVALAQQRRPAEAIGEAAETVRLAPDHWFPHYVAGQAYYRAGRPGEAADATRACLELAPEHAPAWELLARVHIHVEQWPQAADAARHGLALAPEDADLASLLAVALTMLGDAAGATEAAARAVGLDPESALAHLAYGRAQLAFGSPGEAARAFREVLRLSPGFDQARDLLVAALKRRNPVYRLLARLRGTFFGGWRMLFLLPVAPPVIALFVLIALLHWAAWVAEAATTLRLARARATRLLFEGTEARVALVCCCLLVIGAVLLVTGVATAQEAVGMGGAAVLALITPVQEAAHTSAPRGRAVLYGWAVLLGLAAALAMALSSPSGALLTAYAGLAGIWVAAGVRRLAGSRAANAL</sequence>
<dbReference type="AlphaFoldDB" id="A0A1N7G0A2"/>
<dbReference type="PANTHER" id="PTHR45586">
    <property type="entry name" value="TPR REPEAT-CONTAINING PROTEIN PA4667"/>
    <property type="match status" value="1"/>
</dbReference>
<feature type="transmembrane region" description="Helical" evidence="3">
    <location>
        <begin position="371"/>
        <end position="388"/>
    </location>
</feature>
<dbReference type="SMART" id="SM00028">
    <property type="entry name" value="TPR"/>
    <property type="match status" value="5"/>
</dbReference>
<dbReference type="RefSeq" id="WP_076439817.1">
    <property type="nucleotide sequence ID" value="NZ_FTNI01000025.1"/>
</dbReference>
<accession>A0A1N7G0A2</accession>
<dbReference type="OrthoDB" id="3534962at2"/>
<feature type="transmembrane region" description="Helical" evidence="3">
    <location>
        <begin position="293"/>
        <end position="312"/>
    </location>
</feature>
<gene>
    <name evidence="4" type="ORF">SAMN05421833_12538</name>
</gene>
<keyword evidence="3" id="KW-0472">Membrane</keyword>
<dbReference type="PANTHER" id="PTHR45586:SF1">
    <property type="entry name" value="LIPOPOLYSACCHARIDE ASSEMBLY PROTEIN B"/>
    <property type="match status" value="1"/>
</dbReference>
<evidence type="ECO:0000256" key="1">
    <source>
        <dbReference type="ARBA" id="ARBA00022737"/>
    </source>
</evidence>
<dbReference type="InterPro" id="IPR011990">
    <property type="entry name" value="TPR-like_helical_dom_sf"/>
</dbReference>